<keyword evidence="2" id="KW-1185">Reference proteome</keyword>
<dbReference type="Pfam" id="PF07254">
    <property type="entry name" value="Cpta_toxin"/>
    <property type="match status" value="1"/>
</dbReference>
<organism evidence="1 2">
    <name type="scientific">Geopseudomonas aromaticivorans</name>
    <dbReference type="NCBI Taxonomy" id="2849492"/>
    <lineage>
        <taxon>Bacteria</taxon>
        <taxon>Pseudomonadati</taxon>
        <taxon>Pseudomonadota</taxon>
        <taxon>Gammaproteobacteria</taxon>
        <taxon>Pseudomonadales</taxon>
        <taxon>Pseudomonadaceae</taxon>
        <taxon>Geopseudomonas</taxon>
    </lineage>
</organism>
<sequence length="159" mass="17698">MSSRSEPFECHWRPSRRLLALYLAALGLALLALATAAVPGWVRAAGVVLCLVHAAWTLPRAVLLTHPAAFTGLRHDRQGWQLRNAAGGWVAVQLLPGSLALPQAVILQFRRPGQWFARGLCIPADSLERDWHRRLRVRLKFSRRRWSAVDEGAGDQLGK</sequence>
<evidence type="ECO:0000313" key="1">
    <source>
        <dbReference type="EMBL" id="MBV2134718.1"/>
    </source>
</evidence>
<accession>A0ABS6N0Z5</accession>
<evidence type="ECO:0008006" key="3">
    <source>
        <dbReference type="Google" id="ProtNLM"/>
    </source>
</evidence>
<name>A0ABS6N0Z5_9GAMM</name>
<gene>
    <name evidence="1" type="ORF">KRX52_18255</name>
</gene>
<proteinExistence type="predicted"/>
<protein>
    <recommendedName>
        <fullName evidence="3">Toxin CptA</fullName>
    </recommendedName>
</protein>
<dbReference type="Proteomes" id="UP000813068">
    <property type="component" value="Unassembled WGS sequence"/>
</dbReference>
<dbReference type="InterPro" id="IPR009883">
    <property type="entry name" value="YgfX"/>
</dbReference>
<dbReference type="RefSeq" id="WP_217683153.1">
    <property type="nucleotide sequence ID" value="NZ_JAHRGL010000062.1"/>
</dbReference>
<evidence type="ECO:0000313" key="2">
    <source>
        <dbReference type="Proteomes" id="UP000813068"/>
    </source>
</evidence>
<reference evidence="1 2" key="1">
    <citation type="submission" date="2021-06" db="EMBL/GenBank/DDBJ databases">
        <title>Differences between aerobic and microaerobic xylene degrading microbial communities.</title>
        <authorList>
            <person name="Banerjee S."/>
            <person name="Tancsics A."/>
        </authorList>
    </citation>
    <scope>NUCLEOTIDE SEQUENCE [LARGE SCALE GENOMIC DNA]</scope>
    <source>
        <strain evidence="1 2">MAP12</strain>
    </source>
</reference>
<dbReference type="EMBL" id="JAHRGL010000062">
    <property type="protein sequence ID" value="MBV2134718.1"/>
    <property type="molecule type" value="Genomic_DNA"/>
</dbReference>
<comment type="caution">
    <text evidence="1">The sequence shown here is derived from an EMBL/GenBank/DDBJ whole genome shotgun (WGS) entry which is preliminary data.</text>
</comment>